<dbReference type="SUPFAM" id="SSF51735">
    <property type="entry name" value="NAD(P)-binding Rossmann-fold domains"/>
    <property type="match status" value="1"/>
</dbReference>
<dbReference type="PRINTS" id="PR01713">
    <property type="entry name" value="NUCEPIMERASE"/>
</dbReference>
<dbReference type="InterPro" id="IPR036291">
    <property type="entry name" value="NAD(P)-bd_dom_sf"/>
</dbReference>
<keyword evidence="1" id="KW-0520">NAD</keyword>
<dbReference type="Pfam" id="PF01370">
    <property type="entry name" value="Epimerase"/>
    <property type="match status" value="1"/>
</dbReference>
<dbReference type="Proteomes" id="UP001500433">
    <property type="component" value="Unassembled WGS sequence"/>
</dbReference>
<reference evidence="4" key="1">
    <citation type="journal article" date="2019" name="Int. J. Syst. Evol. Microbiol.">
        <title>The Global Catalogue of Microorganisms (GCM) 10K type strain sequencing project: providing services to taxonomists for standard genome sequencing and annotation.</title>
        <authorList>
            <consortium name="The Broad Institute Genomics Platform"/>
            <consortium name="The Broad Institute Genome Sequencing Center for Infectious Disease"/>
            <person name="Wu L."/>
            <person name="Ma J."/>
        </authorList>
    </citation>
    <scope>NUCLEOTIDE SEQUENCE [LARGE SCALE GENOMIC DNA]</scope>
    <source>
        <strain evidence="4">JCM 18274</strain>
    </source>
</reference>
<evidence type="ECO:0000256" key="1">
    <source>
        <dbReference type="ARBA" id="ARBA00023027"/>
    </source>
</evidence>
<dbReference type="RefSeq" id="WP_345271962.1">
    <property type="nucleotide sequence ID" value="NZ_BAABJH010000001.1"/>
</dbReference>
<protein>
    <submittedName>
        <fullName evidence="3">NAD-dependent epimerase/dehydratase family protein</fullName>
    </submittedName>
</protein>
<organism evidence="3 4">
    <name type="scientific">Flaviramulus aquimarinus</name>
    <dbReference type="NCBI Taxonomy" id="1170456"/>
    <lineage>
        <taxon>Bacteria</taxon>
        <taxon>Pseudomonadati</taxon>
        <taxon>Bacteroidota</taxon>
        <taxon>Flavobacteriia</taxon>
        <taxon>Flavobacteriales</taxon>
        <taxon>Flavobacteriaceae</taxon>
        <taxon>Flaviramulus</taxon>
    </lineage>
</organism>
<dbReference type="PANTHER" id="PTHR43574">
    <property type="entry name" value="EPIMERASE-RELATED"/>
    <property type="match status" value="1"/>
</dbReference>
<sequence>MKILVTGAAGFIGFYLVEALIKKGEHVVGIDNINDYYDVNLKYARLSESGIDLEKADDKENGLEYVASTKYENYRFLKLDITDLNALDTLFKNENFNGVINLAAQAGVRYSIENPHAYIQSNVVGFLNILECCRSYKIDHLIYASSSSVYGDRSQIPFSENEKVDTPVSLYAATKKSNELMAHTYTHLYDIPTTGLRFFTVYGPWGRPDMAPMLFADAISKGQPINVFNNGKMQRDFTYIDDIVEGVVQLALQFKKDKAPKAEVFNIGNSQPVKLMDFIGGLEKEMGEEATKNYMPMQDGDVKVTYADASKLHKETGYKPTTTLEAGLHKFINWYKSFYNY</sequence>
<proteinExistence type="predicted"/>
<comment type="caution">
    <text evidence="3">The sequence shown here is derived from an EMBL/GenBank/DDBJ whole genome shotgun (WGS) entry which is preliminary data.</text>
</comment>
<gene>
    <name evidence="3" type="ORF">GCM10023311_01180</name>
</gene>
<evidence type="ECO:0000313" key="4">
    <source>
        <dbReference type="Proteomes" id="UP001500433"/>
    </source>
</evidence>
<feature type="domain" description="NAD-dependent epimerase/dehydratase" evidence="2">
    <location>
        <begin position="3"/>
        <end position="268"/>
    </location>
</feature>
<evidence type="ECO:0000313" key="3">
    <source>
        <dbReference type="EMBL" id="GAA4882826.1"/>
    </source>
</evidence>
<evidence type="ECO:0000259" key="2">
    <source>
        <dbReference type="Pfam" id="PF01370"/>
    </source>
</evidence>
<dbReference type="Gene3D" id="3.90.25.10">
    <property type="entry name" value="UDP-galactose 4-epimerase, domain 1"/>
    <property type="match status" value="1"/>
</dbReference>
<dbReference type="Gene3D" id="3.40.50.720">
    <property type="entry name" value="NAD(P)-binding Rossmann-like Domain"/>
    <property type="match status" value="1"/>
</dbReference>
<dbReference type="InterPro" id="IPR001509">
    <property type="entry name" value="Epimerase_deHydtase"/>
</dbReference>
<accession>A0ABP9EQ29</accession>
<name>A0ABP9EQ29_9FLAO</name>
<dbReference type="EMBL" id="BAABJH010000001">
    <property type="protein sequence ID" value="GAA4882826.1"/>
    <property type="molecule type" value="Genomic_DNA"/>
</dbReference>
<keyword evidence="4" id="KW-1185">Reference proteome</keyword>